<evidence type="ECO:0008006" key="7">
    <source>
        <dbReference type="Google" id="ProtNLM"/>
    </source>
</evidence>
<dbReference type="Ensembl" id="ENSABRT00000033090.1">
    <property type="protein sequence ID" value="ENSABRP00000023603.1"/>
    <property type="gene ID" value="ENSABRG00000019841.1"/>
</dbReference>
<dbReference type="InterPro" id="IPR011009">
    <property type="entry name" value="Kinase-like_dom_sf"/>
</dbReference>
<dbReference type="PANTHER" id="PTHR47633:SF3">
    <property type="entry name" value="STRIATED MUSCLE PREFERENTIALLY EXPRESSED PROTEIN KINASE"/>
    <property type="match status" value="1"/>
</dbReference>
<dbReference type="PROSITE" id="PS50835">
    <property type="entry name" value="IG_LIKE"/>
    <property type="match status" value="1"/>
</dbReference>
<dbReference type="SMART" id="SM00220">
    <property type="entry name" value="S_TKc"/>
    <property type="match status" value="1"/>
</dbReference>
<proteinExistence type="predicted"/>
<dbReference type="AlphaFoldDB" id="A0A8B9CUQ6"/>
<dbReference type="InterPro" id="IPR013783">
    <property type="entry name" value="Ig-like_fold"/>
</dbReference>
<organism evidence="5 6">
    <name type="scientific">Anser brachyrhynchus</name>
    <name type="common">Pink-footed goose</name>
    <dbReference type="NCBI Taxonomy" id="132585"/>
    <lineage>
        <taxon>Eukaryota</taxon>
        <taxon>Metazoa</taxon>
        <taxon>Chordata</taxon>
        <taxon>Craniata</taxon>
        <taxon>Vertebrata</taxon>
        <taxon>Euteleostomi</taxon>
        <taxon>Archelosauria</taxon>
        <taxon>Archosauria</taxon>
        <taxon>Dinosauria</taxon>
        <taxon>Saurischia</taxon>
        <taxon>Theropoda</taxon>
        <taxon>Coelurosauria</taxon>
        <taxon>Aves</taxon>
        <taxon>Neognathae</taxon>
        <taxon>Galloanserae</taxon>
        <taxon>Anseriformes</taxon>
        <taxon>Anatidae</taxon>
        <taxon>Anserinae</taxon>
        <taxon>Anser</taxon>
    </lineage>
</organism>
<dbReference type="Pfam" id="PF00069">
    <property type="entry name" value="Pkinase"/>
    <property type="match status" value="1"/>
</dbReference>
<dbReference type="GeneTree" id="ENSGT00940000163418"/>
<dbReference type="GO" id="GO:0004674">
    <property type="term" value="F:protein serine/threonine kinase activity"/>
    <property type="evidence" value="ECO:0007669"/>
    <property type="project" value="UniProtKB-KW"/>
</dbReference>
<evidence type="ECO:0000256" key="1">
    <source>
        <dbReference type="ARBA" id="ARBA00023157"/>
    </source>
</evidence>
<name>A0A8B9CUQ6_9AVES</name>
<evidence type="ECO:0000313" key="6">
    <source>
        <dbReference type="Proteomes" id="UP000694426"/>
    </source>
</evidence>
<evidence type="ECO:0000256" key="2">
    <source>
        <dbReference type="SAM" id="MobiDB-lite"/>
    </source>
</evidence>
<dbReference type="GO" id="GO:0005524">
    <property type="term" value="F:ATP binding"/>
    <property type="evidence" value="ECO:0007669"/>
    <property type="project" value="InterPro"/>
</dbReference>
<reference evidence="5" key="2">
    <citation type="submission" date="2025-09" db="UniProtKB">
        <authorList>
            <consortium name="Ensembl"/>
        </authorList>
    </citation>
    <scope>IDENTIFICATION</scope>
</reference>
<protein>
    <recommendedName>
        <fullName evidence="7">Protein kinase domain-containing protein</fullName>
    </recommendedName>
</protein>
<keyword evidence="6" id="KW-1185">Reference proteome</keyword>
<keyword evidence="1" id="KW-1015">Disulfide bond</keyword>
<dbReference type="PANTHER" id="PTHR47633">
    <property type="entry name" value="IMMUNOGLOBULIN"/>
    <property type="match status" value="1"/>
</dbReference>
<dbReference type="InterPro" id="IPR007110">
    <property type="entry name" value="Ig-like_dom"/>
</dbReference>
<feature type="domain" description="Protein kinase" evidence="3">
    <location>
        <begin position="1"/>
        <end position="196"/>
    </location>
</feature>
<dbReference type="SUPFAM" id="SSF48726">
    <property type="entry name" value="Immunoglobulin"/>
    <property type="match status" value="1"/>
</dbReference>
<dbReference type="InterPro" id="IPR036179">
    <property type="entry name" value="Ig-like_dom_sf"/>
</dbReference>
<dbReference type="Gene3D" id="2.60.40.10">
    <property type="entry name" value="Immunoglobulins"/>
    <property type="match status" value="1"/>
</dbReference>
<dbReference type="PROSITE" id="PS50011">
    <property type="entry name" value="PROTEIN_KINASE_DOM"/>
    <property type="match status" value="1"/>
</dbReference>
<feature type="domain" description="Ig-like" evidence="4">
    <location>
        <begin position="256"/>
        <end position="294"/>
    </location>
</feature>
<dbReference type="SUPFAM" id="SSF56112">
    <property type="entry name" value="Protein kinase-like (PK-like)"/>
    <property type="match status" value="1"/>
</dbReference>
<dbReference type="Gene3D" id="1.10.510.10">
    <property type="entry name" value="Transferase(Phosphotransferase) domain 1"/>
    <property type="match status" value="1"/>
</dbReference>
<reference evidence="5" key="1">
    <citation type="submission" date="2025-08" db="UniProtKB">
        <authorList>
            <consortium name="Ensembl"/>
        </authorList>
    </citation>
    <scope>IDENTIFICATION</scope>
</reference>
<sequence length="330" mass="36270">LSQLDHERIVFFHDAFEKKNAVIMVMELYPPGLRGLGVRSYMRQILEGICYLHQHHVLHLDIKVSAPPTAPVPARGVRICDFGNAQELTPDEPQYCKYGTPEFVGPEIVNQSPVSSVTDVWPVGVIAYLLTGISPFVGENDKTTLMNIRNYNVAFEERMFQGLTREAKGFVIKTLAKGKVISTDHLKLFLSRRKWQVKAGAGAGASPPACCGRRARRPAGSTRPASRVGTAGVQGARVPPLAPPRPYPALRPADFPPVFHIKLKDQVLLEGDALTLCCLPAGSPTPRIVWMKGGGLLPGLPGRWVPGELRRHRSPLLPRQTSARCSRTTR</sequence>
<evidence type="ECO:0000313" key="5">
    <source>
        <dbReference type="Ensembl" id="ENSABRP00000023603.1"/>
    </source>
</evidence>
<feature type="region of interest" description="Disordered" evidence="2">
    <location>
        <begin position="207"/>
        <end position="244"/>
    </location>
</feature>
<accession>A0A8B9CUQ6</accession>
<dbReference type="InterPro" id="IPR000719">
    <property type="entry name" value="Prot_kinase_dom"/>
</dbReference>
<dbReference type="Proteomes" id="UP000694426">
    <property type="component" value="Unplaced"/>
</dbReference>
<dbReference type="GO" id="GO:0042692">
    <property type="term" value="P:muscle cell differentiation"/>
    <property type="evidence" value="ECO:0007669"/>
    <property type="project" value="TreeGrafter"/>
</dbReference>
<evidence type="ECO:0000259" key="3">
    <source>
        <dbReference type="PROSITE" id="PS50011"/>
    </source>
</evidence>
<evidence type="ECO:0000259" key="4">
    <source>
        <dbReference type="PROSITE" id="PS50835"/>
    </source>
</evidence>